<dbReference type="InterPro" id="IPR001431">
    <property type="entry name" value="Pept_M16_Zn_BS"/>
</dbReference>
<evidence type="ECO:0000256" key="5">
    <source>
        <dbReference type="ARBA" id="ARBA00022801"/>
    </source>
</evidence>
<dbReference type="GO" id="GO:0046872">
    <property type="term" value="F:metal ion binding"/>
    <property type="evidence" value="ECO:0007669"/>
    <property type="project" value="UniProtKB-KW"/>
</dbReference>
<evidence type="ECO:0000256" key="8">
    <source>
        <dbReference type="RuleBase" id="RU004447"/>
    </source>
</evidence>
<keyword evidence="7" id="KW-0482">Metalloprotease</keyword>
<proteinExistence type="inferred from homology"/>
<dbReference type="InterPro" id="IPR011249">
    <property type="entry name" value="Metalloenz_LuxS/M16"/>
</dbReference>
<comment type="cofactor">
    <cofactor evidence="1">
        <name>Zn(2+)</name>
        <dbReference type="ChEBI" id="CHEBI:29105"/>
    </cofactor>
</comment>
<keyword evidence="3" id="KW-0645">Protease</keyword>
<evidence type="ECO:0000259" key="10">
    <source>
        <dbReference type="Pfam" id="PF00675"/>
    </source>
</evidence>
<dbReference type="InterPro" id="IPR011765">
    <property type="entry name" value="Pept_M16_N"/>
</dbReference>
<evidence type="ECO:0000256" key="2">
    <source>
        <dbReference type="ARBA" id="ARBA00007261"/>
    </source>
</evidence>
<sequence length="506" mass="54831">MILAATAAATLTLTPARGSAEEVSTFRLDNGMEAVVIEDHRAPVVVHMVWYRTGAADEPAGKSGIAHFLEHLLFKGTDDLAPGEFSETVELNGGSDNAFTSYDHTAYFQRVASDRLELMMRMESDRMTDLMLDADDVLTERDVILEERNQRVENSAGALFGEQRAAAQYMNHPYGTPIIGWRHEMAQLDLEDALSFYDRFYAPDNAILVVAGDVDPAEVERLAEQYYGVREPSGVGATARVRPQEPPQLAERRVMFEDARISQPYVMRTYIAPERDSGTQEKAAALAFLADLLGGNSATSLMGQVLEFEEGSAVYTGAFYNGTSYDDTTFGLIVMPVPGRTLPQAEADMDRMIARFMEEGVDMERFERIKMQIRAGEIYEKDSLQGLARQYGAALTSGLTVEDVQAWPDVLQAVTPDDVMQAAAELFDKRRSVTGYAMGVGENSGLGAPSQDAAAEDATDVPEGTAPAPATSPESAPAPAPAPEPAPAPQPIPEAGALPGAEEMTQ</sequence>
<dbReference type="Pfam" id="PF05193">
    <property type="entry name" value="Peptidase_M16_C"/>
    <property type="match status" value="1"/>
</dbReference>
<feature type="region of interest" description="Disordered" evidence="9">
    <location>
        <begin position="443"/>
        <end position="506"/>
    </location>
</feature>
<accession>A0A291M1U4</accession>
<keyword evidence="5" id="KW-0378">Hydrolase</keyword>
<organism evidence="12 13">
    <name type="scientific">Pacificitalea manganoxidans</name>
    <dbReference type="NCBI Taxonomy" id="1411902"/>
    <lineage>
        <taxon>Bacteria</taxon>
        <taxon>Pseudomonadati</taxon>
        <taxon>Pseudomonadota</taxon>
        <taxon>Alphaproteobacteria</taxon>
        <taxon>Rhodobacterales</taxon>
        <taxon>Paracoccaceae</taxon>
        <taxon>Pacificitalea</taxon>
    </lineage>
</organism>
<dbReference type="GO" id="GO:0004222">
    <property type="term" value="F:metalloendopeptidase activity"/>
    <property type="evidence" value="ECO:0007669"/>
    <property type="project" value="InterPro"/>
</dbReference>
<keyword evidence="13" id="KW-1185">Reference proteome</keyword>
<evidence type="ECO:0000256" key="1">
    <source>
        <dbReference type="ARBA" id="ARBA00001947"/>
    </source>
</evidence>
<dbReference type="Gene3D" id="3.30.830.10">
    <property type="entry name" value="Metalloenzyme, LuxS/M16 peptidase-like"/>
    <property type="match status" value="2"/>
</dbReference>
<evidence type="ECO:0000256" key="4">
    <source>
        <dbReference type="ARBA" id="ARBA00022723"/>
    </source>
</evidence>
<dbReference type="InterPro" id="IPR050626">
    <property type="entry name" value="Peptidase_M16"/>
</dbReference>
<reference evidence="12 13" key="1">
    <citation type="submission" date="2017-05" db="EMBL/GenBank/DDBJ databases">
        <title>Comparative genomic and metabolic analysis of manganese-oxidizing mechanisms in Celeribater manganoxidans DY25T: its adaption to the environment of polymetallic nodule.</title>
        <authorList>
            <person name="Wang X."/>
        </authorList>
    </citation>
    <scope>NUCLEOTIDE SEQUENCE [LARGE SCALE GENOMIC DNA]</scope>
    <source>
        <strain evidence="12 13">DY25</strain>
    </source>
</reference>
<name>A0A291M1U4_9RHOB</name>
<evidence type="ECO:0000256" key="9">
    <source>
        <dbReference type="SAM" id="MobiDB-lite"/>
    </source>
</evidence>
<dbReference type="InterPro" id="IPR007863">
    <property type="entry name" value="Peptidase_M16_C"/>
</dbReference>
<dbReference type="KEGG" id="cmag:CBW24_13005"/>
<dbReference type="PANTHER" id="PTHR43690">
    <property type="entry name" value="NARDILYSIN"/>
    <property type="match status" value="1"/>
</dbReference>
<feature type="domain" description="Peptidase M16 N-terminal" evidence="10">
    <location>
        <begin position="36"/>
        <end position="179"/>
    </location>
</feature>
<keyword evidence="6" id="KW-0862">Zinc</keyword>
<comment type="similarity">
    <text evidence="2 8">Belongs to the peptidase M16 family.</text>
</comment>
<protein>
    <submittedName>
        <fullName evidence="12">Peptidase M16</fullName>
    </submittedName>
</protein>
<evidence type="ECO:0000313" key="12">
    <source>
        <dbReference type="EMBL" id="ATI42827.1"/>
    </source>
</evidence>
<evidence type="ECO:0000256" key="6">
    <source>
        <dbReference type="ARBA" id="ARBA00022833"/>
    </source>
</evidence>
<evidence type="ECO:0000313" key="13">
    <source>
        <dbReference type="Proteomes" id="UP000219050"/>
    </source>
</evidence>
<dbReference type="Proteomes" id="UP000219050">
    <property type="component" value="Chromosome"/>
</dbReference>
<feature type="compositionally biased region" description="Low complexity" evidence="9">
    <location>
        <begin position="462"/>
        <end position="475"/>
    </location>
</feature>
<evidence type="ECO:0000256" key="7">
    <source>
        <dbReference type="ARBA" id="ARBA00023049"/>
    </source>
</evidence>
<dbReference type="EMBL" id="CP021404">
    <property type="protein sequence ID" value="ATI42827.1"/>
    <property type="molecule type" value="Genomic_DNA"/>
</dbReference>
<gene>
    <name evidence="12" type="ORF">CBW24_13005</name>
</gene>
<dbReference type="RefSeq" id="WP_097373839.1">
    <property type="nucleotide sequence ID" value="NZ_CP021404.1"/>
</dbReference>
<dbReference type="PANTHER" id="PTHR43690:SF17">
    <property type="entry name" value="PROTEIN YHJJ"/>
    <property type="match status" value="1"/>
</dbReference>
<evidence type="ECO:0000259" key="11">
    <source>
        <dbReference type="Pfam" id="PF05193"/>
    </source>
</evidence>
<dbReference type="Pfam" id="PF00675">
    <property type="entry name" value="Peptidase_M16"/>
    <property type="match status" value="1"/>
</dbReference>
<dbReference type="OrthoDB" id="9811314at2"/>
<dbReference type="GO" id="GO:0006508">
    <property type="term" value="P:proteolysis"/>
    <property type="evidence" value="ECO:0007669"/>
    <property type="project" value="UniProtKB-KW"/>
</dbReference>
<feature type="domain" description="Peptidase M16 C-terminal" evidence="11">
    <location>
        <begin position="188"/>
        <end position="372"/>
    </location>
</feature>
<dbReference type="AlphaFoldDB" id="A0A291M1U4"/>
<evidence type="ECO:0000256" key="3">
    <source>
        <dbReference type="ARBA" id="ARBA00022670"/>
    </source>
</evidence>
<dbReference type="SUPFAM" id="SSF63411">
    <property type="entry name" value="LuxS/MPP-like metallohydrolase"/>
    <property type="match status" value="2"/>
</dbReference>
<feature type="compositionally biased region" description="Pro residues" evidence="9">
    <location>
        <begin position="476"/>
        <end position="492"/>
    </location>
</feature>
<keyword evidence="4" id="KW-0479">Metal-binding</keyword>
<dbReference type="PROSITE" id="PS00143">
    <property type="entry name" value="INSULINASE"/>
    <property type="match status" value="1"/>
</dbReference>